<dbReference type="OrthoDB" id="9789109at2"/>
<dbReference type="PANTHER" id="PTHR39337:SF1">
    <property type="entry name" value="BLR5642 PROTEIN"/>
    <property type="match status" value="1"/>
</dbReference>
<dbReference type="Proteomes" id="UP000204391">
    <property type="component" value="Chromosome"/>
</dbReference>
<proteinExistence type="predicted"/>
<evidence type="ECO:0000313" key="1">
    <source>
        <dbReference type="EMBL" id="ASN04920.1"/>
    </source>
</evidence>
<dbReference type="AlphaFoldDB" id="A0A221MBD7"/>
<name>A0A221MBD7_9BACI</name>
<dbReference type="PIRSF" id="PIRSF024492">
    <property type="entry name" value="UCP024492"/>
    <property type="match status" value="1"/>
</dbReference>
<protein>
    <submittedName>
        <fullName evidence="1">DNA repair protein</fullName>
    </submittedName>
</protein>
<dbReference type="KEGG" id="vne:CFK40_07780"/>
<dbReference type="InterPro" id="IPR007438">
    <property type="entry name" value="DUF488"/>
</dbReference>
<accession>A0A221MBD7</accession>
<organism evidence="1 2">
    <name type="scientific">Virgibacillus necropolis</name>
    <dbReference type="NCBI Taxonomy" id="163877"/>
    <lineage>
        <taxon>Bacteria</taxon>
        <taxon>Bacillati</taxon>
        <taxon>Bacillota</taxon>
        <taxon>Bacilli</taxon>
        <taxon>Bacillales</taxon>
        <taxon>Bacillaceae</taxon>
        <taxon>Virgibacillus</taxon>
    </lineage>
</organism>
<gene>
    <name evidence="1" type="ORF">CFK40_07780</name>
</gene>
<evidence type="ECO:0000313" key="2">
    <source>
        <dbReference type="Proteomes" id="UP000204391"/>
    </source>
</evidence>
<dbReference type="EMBL" id="CP022437">
    <property type="protein sequence ID" value="ASN04920.1"/>
    <property type="molecule type" value="Genomic_DNA"/>
</dbReference>
<sequence>MEIYTIGHSSHSKETFLKMLTNASIEALVDVRAFPGSRKFPQFSKDQMMKWLKDANIAYHHLSKLGGRRKKSSSVGLKLNDGWNNQSFHNYADYTLSDTFQGGIDELSKIASKQRTAYFCSESHPARCHRLIISNWLSANDWKVKHIIEQNNNTFEVIDHELGKWGAMPIIEKNGIVVYPET</sequence>
<keyword evidence="2" id="KW-1185">Reference proteome</keyword>
<reference evidence="1 2" key="1">
    <citation type="journal article" date="2003" name="Int. J. Syst. Evol. Microbiol.">
        <title>Virgibacillus carmonensis sp. nov., Virgibacillus necropolis sp. nov. and Virgibacillus picturae sp. nov., three novel species isolated from deteriorated mural paintings, transfer of the species of the genus salibacillus to Virgibacillus, as Virgibacillus marismortui comb. nov. and Virgibacillus salexigens comb. nov., and emended description of the genus Virgibacillus.</title>
        <authorList>
            <person name="Heyrman J."/>
            <person name="Logan N.A."/>
            <person name="Busse H.J."/>
            <person name="Balcaen A."/>
            <person name="Lebbe L."/>
            <person name="Rodriguez-Diaz M."/>
            <person name="Swings J."/>
            <person name="De Vos P."/>
        </authorList>
    </citation>
    <scope>NUCLEOTIDE SEQUENCE [LARGE SCALE GENOMIC DNA]</scope>
    <source>
        <strain evidence="1 2">LMG 19488</strain>
    </source>
</reference>
<dbReference type="Pfam" id="PF04343">
    <property type="entry name" value="DUF488"/>
    <property type="match status" value="1"/>
</dbReference>
<dbReference type="RefSeq" id="WP_089531771.1">
    <property type="nucleotide sequence ID" value="NZ_CP022437.1"/>
</dbReference>
<dbReference type="PANTHER" id="PTHR39337">
    <property type="entry name" value="BLR5642 PROTEIN"/>
    <property type="match status" value="1"/>
</dbReference>
<dbReference type="InterPro" id="IPR014519">
    <property type="entry name" value="UCP024492"/>
</dbReference>